<dbReference type="STRING" id="348780.NP_2854A"/>
<dbReference type="EMBL" id="CR936257">
    <property type="protein sequence ID" value="CAI49518.1"/>
    <property type="molecule type" value="Genomic_DNA"/>
</dbReference>
<sequence>MDDAVKIALVAAVGVIAAIIVAVPVVSDEPFHLGLYLNPTLLAWLLFGWGGVVFLYFSRLDAP</sequence>
<gene>
    <name evidence="2" type="ordered locus">NP_2854A</name>
</gene>
<feature type="transmembrane region" description="Helical" evidence="1">
    <location>
        <begin position="7"/>
        <end position="27"/>
    </location>
</feature>
<proteinExistence type="predicted"/>
<keyword evidence="1" id="KW-0472">Membrane</keyword>
<keyword evidence="1" id="KW-0812">Transmembrane</keyword>
<evidence type="ECO:0000256" key="1">
    <source>
        <dbReference type="SAM" id="Phobius"/>
    </source>
</evidence>
<dbReference type="AlphaFoldDB" id="A0A1U7EWN8"/>
<dbReference type="RefSeq" id="WP_011323143.1">
    <property type="nucleotide sequence ID" value="NC_007426.1"/>
</dbReference>
<reference evidence="2 3" key="1">
    <citation type="journal article" date="2005" name="Genome Res.">
        <title>Living with two extremes: conclusions from the genome sequence of Natronomonas pharaonis.</title>
        <authorList>
            <person name="Falb M."/>
            <person name="Pfeiffer F."/>
            <person name="Palm P."/>
            <person name="Rodewald K."/>
            <person name="Hickmann V."/>
            <person name="Tittor J."/>
            <person name="Oesterhelt D."/>
        </authorList>
    </citation>
    <scope>NUCLEOTIDE SEQUENCE [LARGE SCALE GENOMIC DNA]</scope>
    <source>
        <strain evidence="3">ATCC 35678 / DSM 2160 / CIP 103997 / JCM 8858 / NBRC 14720 / NCIMB 2260 / Gabara</strain>
    </source>
</reference>
<keyword evidence="1" id="KW-1133">Transmembrane helix</keyword>
<dbReference type="GeneID" id="3701573"/>
<dbReference type="Proteomes" id="UP000002698">
    <property type="component" value="Chromosome"/>
</dbReference>
<protein>
    <submittedName>
        <fullName evidence="2">Uncharacterized protein</fullName>
    </submittedName>
</protein>
<dbReference type="KEGG" id="nph:NP_2854A"/>
<name>A0A1U7EWN8_NATPD</name>
<dbReference type="EnsemblBacteria" id="CAI49518">
    <property type="protein sequence ID" value="CAI49518"/>
    <property type="gene ID" value="NP_2854A"/>
</dbReference>
<evidence type="ECO:0000313" key="3">
    <source>
        <dbReference type="Proteomes" id="UP000002698"/>
    </source>
</evidence>
<feature type="transmembrane region" description="Helical" evidence="1">
    <location>
        <begin position="33"/>
        <end position="57"/>
    </location>
</feature>
<accession>A0A1U7EWN8</accession>
<dbReference type="HOGENOM" id="CLU_2875180_0_0_2"/>
<organism evidence="2 3">
    <name type="scientific">Natronomonas pharaonis (strain ATCC 35678 / DSM 2160 / CIP 103997 / JCM 8858 / NBRC 14720 / NCIMB 2260 / Gabara)</name>
    <name type="common">Halobacterium pharaonis</name>
    <dbReference type="NCBI Taxonomy" id="348780"/>
    <lineage>
        <taxon>Archaea</taxon>
        <taxon>Methanobacteriati</taxon>
        <taxon>Methanobacteriota</taxon>
        <taxon>Stenosarchaea group</taxon>
        <taxon>Halobacteria</taxon>
        <taxon>Halobacteriales</taxon>
        <taxon>Natronomonadaceae</taxon>
        <taxon>Natronomonas</taxon>
    </lineage>
</organism>
<keyword evidence="3" id="KW-1185">Reference proteome</keyword>
<evidence type="ECO:0000313" key="2">
    <source>
        <dbReference type="EMBL" id="CAI49518.1"/>
    </source>
</evidence>